<dbReference type="EC" id="2.7.7.65" evidence="2"/>
<dbReference type="PANTHER" id="PTHR45138">
    <property type="entry name" value="REGULATORY COMPONENTS OF SENSORY TRANSDUCTION SYSTEM"/>
    <property type="match status" value="1"/>
</dbReference>
<dbReference type="EMBL" id="CP032134">
    <property type="protein sequence ID" value="AXY56205.1"/>
    <property type="molecule type" value="Genomic_DNA"/>
</dbReference>
<dbReference type="PROSITE" id="PS50887">
    <property type="entry name" value="GGDEF"/>
    <property type="match status" value="1"/>
</dbReference>
<evidence type="ECO:0000313" key="6">
    <source>
        <dbReference type="EMBL" id="AXY56205.1"/>
    </source>
</evidence>
<dbReference type="GO" id="GO:0052621">
    <property type="term" value="F:diguanylate cyclase activity"/>
    <property type="evidence" value="ECO:0007669"/>
    <property type="project" value="UniProtKB-EC"/>
</dbReference>
<dbReference type="Gene3D" id="3.30.70.270">
    <property type="match status" value="1"/>
</dbReference>
<dbReference type="GO" id="GO:1902201">
    <property type="term" value="P:negative regulation of bacterial-type flagellum-dependent cell motility"/>
    <property type="evidence" value="ECO:0007669"/>
    <property type="project" value="TreeGrafter"/>
</dbReference>
<evidence type="ECO:0000256" key="2">
    <source>
        <dbReference type="ARBA" id="ARBA00012528"/>
    </source>
</evidence>
<dbReference type="GO" id="GO:0005886">
    <property type="term" value="C:plasma membrane"/>
    <property type="evidence" value="ECO:0007669"/>
    <property type="project" value="TreeGrafter"/>
</dbReference>
<dbReference type="GO" id="GO:0043709">
    <property type="term" value="P:cell adhesion involved in single-species biofilm formation"/>
    <property type="evidence" value="ECO:0007669"/>
    <property type="project" value="TreeGrafter"/>
</dbReference>
<keyword evidence="4" id="KW-0812">Transmembrane</keyword>
<evidence type="ECO:0000259" key="5">
    <source>
        <dbReference type="PROSITE" id="PS50887"/>
    </source>
</evidence>
<dbReference type="PANTHER" id="PTHR45138:SF9">
    <property type="entry name" value="DIGUANYLATE CYCLASE DGCM-RELATED"/>
    <property type="match status" value="1"/>
</dbReference>
<gene>
    <name evidence="6" type="ORF">CDG60_06250</name>
</gene>
<feature type="transmembrane region" description="Helical" evidence="4">
    <location>
        <begin position="119"/>
        <end position="139"/>
    </location>
</feature>
<comment type="cofactor">
    <cofactor evidence="1">
        <name>Mg(2+)</name>
        <dbReference type="ChEBI" id="CHEBI:18420"/>
    </cofactor>
</comment>
<name>A0A3B7LW35_9GAMM</name>
<feature type="transmembrane region" description="Helical" evidence="4">
    <location>
        <begin position="87"/>
        <end position="107"/>
    </location>
</feature>
<dbReference type="KEGG" id="achi:CDG60_06250"/>
<dbReference type="SUPFAM" id="SSF55073">
    <property type="entry name" value="Nucleotide cyclase"/>
    <property type="match status" value="1"/>
</dbReference>
<feature type="transmembrane region" description="Helical" evidence="4">
    <location>
        <begin position="170"/>
        <end position="189"/>
    </location>
</feature>
<organism evidence="6 7">
    <name type="scientific">Acinetobacter chinensis</name>
    <dbReference type="NCBI Taxonomy" id="2004650"/>
    <lineage>
        <taxon>Bacteria</taxon>
        <taxon>Pseudomonadati</taxon>
        <taxon>Pseudomonadota</taxon>
        <taxon>Gammaproteobacteria</taxon>
        <taxon>Moraxellales</taxon>
        <taxon>Moraxellaceae</taxon>
        <taxon>Acinetobacter</taxon>
    </lineage>
</organism>
<dbReference type="FunFam" id="3.30.70.270:FF:000001">
    <property type="entry name" value="Diguanylate cyclase domain protein"/>
    <property type="match status" value="1"/>
</dbReference>
<proteinExistence type="predicted"/>
<dbReference type="InterPro" id="IPR050469">
    <property type="entry name" value="Diguanylate_Cyclase"/>
</dbReference>
<dbReference type="CDD" id="cd01949">
    <property type="entry name" value="GGDEF"/>
    <property type="match status" value="1"/>
</dbReference>
<dbReference type="InterPro" id="IPR029787">
    <property type="entry name" value="Nucleotide_cyclase"/>
</dbReference>
<protein>
    <recommendedName>
        <fullName evidence="2">diguanylate cyclase</fullName>
        <ecNumber evidence="2">2.7.7.65</ecNumber>
    </recommendedName>
</protein>
<dbReference type="AlphaFoldDB" id="A0A3B7LW35"/>
<dbReference type="Proteomes" id="UP000263753">
    <property type="component" value="Chromosome"/>
</dbReference>
<evidence type="ECO:0000313" key="7">
    <source>
        <dbReference type="Proteomes" id="UP000263753"/>
    </source>
</evidence>
<reference evidence="7" key="1">
    <citation type="submission" date="2018-09" db="EMBL/GenBank/DDBJ databases">
        <title>The complete genome of Acinetobacter sp. strain WCHAc010005.</title>
        <authorList>
            <person name="Hu Y."/>
            <person name="Long H."/>
            <person name="Feng Y."/>
            <person name="Zong Z."/>
        </authorList>
    </citation>
    <scope>NUCLEOTIDE SEQUENCE [LARGE SCALE GENOMIC DNA]</scope>
    <source>
        <strain evidence="7">WCHAc010005</strain>
    </source>
</reference>
<accession>A0A3B7LW35</accession>
<dbReference type="Pfam" id="PF00990">
    <property type="entry name" value="GGDEF"/>
    <property type="match status" value="1"/>
</dbReference>
<keyword evidence="4" id="KW-0472">Membrane</keyword>
<feature type="transmembrane region" description="Helical" evidence="4">
    <location>
        <begin position="145"/>
        <end position="163"/>
    </location>
</feature>
<feature type="domain" description="GGDEF" evidence="5">
    <location>
        <begin position="277"/>
        <end position="413"/>
    </location>
</feature>
<comment type="catalytic activity">
    <reaction evidence="3">
        <text>2 GTP = 3',3'-c-di-GMP + 2 diphosphate</text>
        <dbReference type="Rhea" id="RHEA:24898"/>
        <dbReference type="ChEBI" id="CHEBI:33019"/>
        <dbReference type="ChEBI" id="CHEBI:37565"/>
        <dbReference type="ChEBI" id="CHEBI:58805"/>
        <dbReference type="EC" id="2.7.7.65"/>
    </reaction>
</comment>
<evidence type="ECO:0000256" key="3">
    <source>
        <dbReference type="ARBA" id="ARBA00034247"/>
    </source>
</evidence>
<sequence length="413" mass="47330">MDIEQQVTELQRDKQKIEAVLQQQHNRMQSIFSVELEQKFWKDREDRLTRLIVRAFFPATVFYLIFELISLPLNYFSMAVEFRRHDISLIMTSYTTGWLALFSIFIMSRNDQWKKYYSVVVTTVICISLTVVQSVLLSVQSVEMSWRGTLIIIIALMFAYLCSGLRPRNMLFAGLLSAVLTLIYLKTVSTHVSSLVLSNVFLLGNLVGLGLSVLTISTERIRFLQSIIIKLDSQIYELLGQHLYTLSHQDTLTALMNRRGFEDRFSLLFREAQEQQTPLALLFIDVDFFKLYNDFYGHQNGDIALIRVAQTLKRFSGEQGVAVRFGGEEFLLVLKNTDMQNAVLMAEGILTDIREQCIPHADSSVSEYLTLSIGVAVYTGAENISEYDLLNQADNALYQAKRQGRDRVMAAHY</sequence>
<keyword evidence="4" id="KW-1133">Transmembrane helix</keyword>
<feature type="transmembrane region" description="Helical" evidence="4">
    <location>
        <begin position="51"/>
        <end position="75"/>
    </location>
</feature>
<evidence type="ECO:0000256" key="1">
    <source>
        <dbReference type="ARBA" id="ARBA00001946"/>
    </source>
</evidence>
<dbReference type="RefSeq" id="WP_087511113.1">
    <property type="nucleotide sequence ID" value="NZ_CP032134.1"/>
</dbReference>
<dbReference type="SMART" id="SM00267">
    <property type="entry name" value="GGDEF"/>
    <property type="match status" value="1"/>
</dbReference>
<feature type="transmembrane region" description="Helical" evidence="4">
    <location>
        <begin position="195"/>
        <end position="216"/>
    </location>
</feature>
<evidence type="ECO:0000256" key="4">
    <source>
        <dbReference type="SAM" id="Phobius"/>
    </source>
</evidence>
<dbReference type="InterPro" id="IPR000160">
    <property type="entry name" value="GGDEF_dom"/>
</dbReference>
<dbReference type="NCBIfam" id="TIGR00254">
    <property type="entry name" value="GGDEF"/>
    <property type="match status" value="1"/>
</dbReference>
<dbReference type="InterPro" id="IPR043128">
    <property type="entry name" value="Rev_trsase/Diguanyl_cyclase"/>
</dbReference>